<evidence type="ECO:0000256" key="6">
    <source>
        <dbReference type="ARBA" id="ARBA00023180"/>
    </source>
</evidence>
<dbReference type="Pfam" id="PF00530">
    <property type="entry name" value="SRCR"/>
    <property type="match status" value="5"/>
</dbReference>
<feature type="disulfide bond" evidence="7">
    <location>
        <begin position="291"/>
        <end position="355"/>
    </location>
</feature>
<accession>A0A7K7VQQ7</accession>
<feature type="domain" description="SRCR" evidence="8">
    <location>
        <begin position="40"/>
        <end position="140"/>
    </location>
</feature>
<dbReference type="AlphaFoldDB" id="A0A7K7VQQ7"/>
<comment type="caution">
    <text evidence="9">The sequence shown here is derived from an EMBL/GenBank/DDBJ whole genome shotgun (WGS) entry which is preliminary data.</text>
</comment>
<keyword evidence="10" id="KW-1185">Reference proteome</keyword>
<feature type="domain" description="SRCR" evidence="8">
    <location>
        <begin position="376"/>
        <end position="476"/>
    </location>
</feature>
<feature type="disulfide bond" evidence="7">
    <location>
        <begin position="180"/>
        <end position="244"/>
    </location>
</feature>
<dbReference type="PRINTS" id="PR00258">
    <property type="entry name" value="SPERACTRCPTR"/>
</dbReference>
<dbReference type="PANTHER" id="PTHR48071:SF15">
    <property type="entry name" value="SRCR DOMAIN-CONTAINING PROTEIN"/>
    <property type="match status" value="1"/>
</dbReference>
<feature type="disulfide bond" evidence="7">
    <location>
        <begin position="335"/>
        <end position="345"/>
    </location>
</feature>
<dbReference type="EMBL" id="VZSX01000268">
    <property type="protein sequence ID" value="NXA43268.1"/>
    <property type="molecule type" value="Genomic_DNA"/>
</dbReference>
<feature type="non-terminal residue" evidence="9">
    <location>
        <position position="479"/>
    </location>
</feature>
<evidence type="ECO:0000256" key="3">
    <source>
        <dbReference type="ARBA" id="ARBA00022729"/>
    </source>
</evidence>
<name>A0A7K7VQQ7_EUDEL</name>
<feature type="domain" description="SRCR" evidence="8">
    <location>
        <begin position="266"/>
        <end position="366"/>
    </location>
</feature>
<dbReference type="InterPro" id="IPR036772">
    <property type="entry name" value="SRCR-like_dom_sf"/>
</dbReference>
<evidence type="ECO:0000256" key="2">
    <source>
        <dbReference type="ARBA" id="ARBA00022525"/>
    </source>
</evidence>
<dbReference type="PROSITE" id="PS00420">
    <property type="entry name" value="SRCR_1"/>
    <property type="match status" value="4"/>
</dbReference>
<dbReference type="SMART" id="SM00202">
    <property type="entry name" value="SR"/>
    <property type="match status" value="4"/>
</dbReference>
<feature type="disulfide bond" evidence="7">
    <location>
        <begin position="304"/>
        <end position="365"/>
    </location>
</feature>
<dbReference type="PANTHER" id="PTHR48071">
    <property type="entry name" value="SRCR DOMAIN-CONTAINING PROTEIN"/>
    <property type="match status" value="1"/>
</dbReference>
<dbReference type="GO" id="GO:0004252">
    <property type="term" value="F:serine-type endopeptidase activity"/>
    <property type="evidence" value="ECO:0007669"/>
    <property type="project" value="TreeGrafter"/>
</dbReference>
<dbReference type="GO" id="GO:0031638">
    <property type="term" value="P:zymogen activation"/>
    <property type="evidence" value="ECO:0007669"/>
    <property type="project" value="TreeGrafter"/>
</dbReference>
<keyword evidence="4" id="KW-0677">Repeat</keyword>
<evidence type="ECO:0000313" key="9">
    <source>
        <dbReference type="EMBL" id="NXA43268.1"/>
    </source>
</evidence>
<sequence length="479" mass="50864">QCTGVEAALSECQARPWGIHNCDHGEDAGVVCTGKLLPELRLVNGSGRCSGRVEVLHDYLWGTVCDDNWSLTEAAVVCRQLGCGAAVSAPGLARFGQGAGRVWLDDVNCTGAETALSQCQARRWGSNDCDHREDAGVVCSGDPHSLLDTSGQSMVRLVNGSNNCSGRVEVLHDQRWGTICDDTWDLNDASVVCKELGCGMALSALDSAHFGKGLGPIWLDSVHCGGSESTFAECSLRGWGEHNCGHEEDAGVVCSVLASSAAPVQVRLANGPSHCAGRVEVLYNETWGTVCDDNWGVSEGRVVCRQLGCGALLSISQGARYGEGAGRIWLDEVNCTGDEADLSECHVQEWGEHNCHHVEDASVECADSGISELGLLQLLDGPNRCAGRVEVLHEHLWGTICDDSWDLADAEVVCRQLGCGTALSATSGAHFGRGHDRIWLDEVNCTGAEASLFECQANDWGENNCYHGEDAGVICSGNC</sequence>
<keyword evidence="6" id="KW-0325">Glycoprotein</keyword>
<keyword evidence="3" id="KW-0732">Signal</keyword>
<dbReference type="InterPro" id="IPR001190">
    <property type="entry name" value="SRCR"/>
</dbReference>
<feature type="domain" description="SRCR" evidence="8">
    <location>
        <begin position="155"/>
        <end position="255"/>
    </location>
</feature>
<feature type="disulfide bond" evidence="7">
    <location>
        <begin position="78"/>
        <end position="139"/>
    </location>
</feature>
<comment type="caution">
    <text evidence="7">Lacks conserved residue(s) required for the propagation of feature annotation.</text>
</comment>
<dbReference type="OrthoDB" id="536948at2759"/>
<dbReference type="SUPFAM" id="SSF56487">
    <property type="entry name" value="SRCR-like"/>
    <property type="match status" value="5"/>
</dbReference>
<feature type="disulfide bond" evidence="7">
    <location>
        <begin position="445"/>
        <end position="455"/>
    </location>
</feature>
<protein>
    <submittedName>
        <fullName evidence="9">DMBT1 protein</fullName>
    </submittedName>
</protein>
<feature type="disulfide bond" evidence="7">
    <location>
        <begin position="65"/>
        <end position="129"/>
    </location>
</feature>
<feature type="non-terminal residue" evidence="9">
    <location>
        <position position="1"/>
    </location>
</feature>
<feature type="domain" description="SRCR" evidence="8">
    <location>
        <begin position="1"/>
        <end position="33"/>
    </location>
</feature>
<evidence type="ECO:0000256" key="7">
    <source>
        <dbReference type="PROSITE-ProRule" id="PRU00196"/>
    </source>
</evidence>
<dbReference type="PROSITE" id="PS50287">
    <property type="entry name" value="SRCR_2"/>
    <property type="match status" value="5"/>
</dbReference>
<dbReference type="GO" id="GO:0005615">
    <property type="term" value="C:extracellular space"/>
    <property type="evidence" value="ECO:0007669"/>
    <property type="project" value="TreeGrafter"/>
</dbReference>
<dbReference type="FunFam" id="3.10.250.10:FF:000006">
    <property type="entry name" value="neurotrypsin isoform X2"/>
    <property type="match status" value="2"/>
</dbReference>
<proteinExistence type="predicted"/>
<feature type="disulfide bond" evidence="7">
    <location>
        <begin position="224"/>
        <end position="234"/>
    </location>
</feature>
<dbReference type="FunFam" id="3.10.250.10:FF:000001">
    <property type="entry name" value="Lysyl oxidase 4 isoform X1"/>
    <property type="match status" value="1"/>
</dbReference>
<organism evidence="9 10">
    <name type="scientific">Eudromia elegans</name>
    <name type="common">Elegant crested-tinamou</name>
    <dbReference type="NCBI Taxonomy" id="8805"/>
    <lineage>
        <taxon>Eukaryota</taxon>
        <taxon>Metazoa</taxon>
        <taxon>Chordata</taxon>
        <taxon>Craniata</taxon>
        <taxon>Vertebrata</taxon>
        <taxon>Euteleostomi</taxon>
        <taxon>Archelosauria</taxon>
        <taxon>Archosauria</taxon>
        <taxon>Dinosauria</taxon>
        <taxon>Saurischia</taxon>
        <taxon>Theropoda</taxon>
        <taxon>Coelurosauria</taxon>
        <taxon>Aves</taxon>
        <taxon>Palaeognathae</taxon>
        <taxon>Tinamiformes</taxon>
        <taxon>Tinamidae</taxon>
        <taxon>Eudromia</taxon>
    </lineage>
</organism>
<feature type="disulfide bond" evidence="7">
    <location>
        <begin position="401"/>
        <end position="465"/>
    </location>
</feature>
<evidence type="ECO:0000313" key="10">
    <source>
        <dbReference type="Proteomes" id="UP000533954"/>
    </source>
</evidence>
<comment type="subcellular location">
    <subcellularLocation>
        <location evidence="1">Secreted</location>
    </subcellularLocation>
</comment>
<dbReference type="GO" id="GO:0005886">
    <property type="term" value="C:plasma membrane"/>
    <property type="evidence" value="ECO:0007669"/>
    <property type="project" value="TreeGrafter"/>
</dbReference>
<feature type="disulfide bond" evidence="7">
    <location>
        <begin position="109"/>
        <end position="119"/>
    </location>
</feature>
<evidence type="ECO:0000256" key="5">
    <source>
        <dbReference type="ARBA" id="ARBA00023157"/>
    </source>
</evidence>
<dbReference type="FunFam" id="3.10.250.10:FF:000002">
    <property type="entry name" value="Scavenger receptor cysteine-rich type 1 protein M130"/>
    <property type="match status" value="1"/>
</dbReference>
<feature type="disulfide bond" evidence="7">
    <location>
        <begin position="414"/>
        <end position="475"/>
    </location>
</feature>
<keyword evidence="2" id="KW-0964">Secreted</keyword>
<evidence type="ECO:0000256" key="4">
    <source>
        <dbReference type="ARBA" id="ARBA00022737"/>
    </source>
</evidence>
<gene>
    <name evidence="9" type="primary">Dmbt1_6</name>
    <name evidence="9" type="ORF">EUDELE_R01290</name>
</gene>
<dbReference type="Proteomes" id="UP000533954">
    <property type="component" value="Unassembled WGS sequence"/>
</dbReference>
<reference evidence="9 10" key="1">
    <citation type="submission" date="2019-09" db="EMBL/GenBank/DDBJ databases">
        <title>Bird 10,000 Genomes (B10K) Project - Family phase.</title>
        <authorList>
            <person name="Zhang G."/>
        </authorList>
    </citation>
    <scope>NUCLEOTIDE SEQUENCE [LARGE SCALE GENOMIC DNA]</scope>
    <source>
        <strain evidence="9">B10K-LSUMZ-16893</strain>
    </source>
</reference>
<evidence type="ECO:0000259" key="8">
    <source>
        <dbReference type="PROSITE" id="PS50287"/>
    </source>
</evidence>
<feature type="disulfide bond" evidence="7">
    <location>
        <begin position="2"/>
        <end position="12"/>
    </location>
</feature>
<evidence type="ECO:0000256" key="1">
    <source>
        <dbReference type="ARBA" id="ARBA00004613"/>
    </source>
</evidence>
<keyword evidence="5 7" id="KW-1015">Disulfide bond</keyword>
<feature type="disulfide bond" evidence="7">
    <location>
        <begin position="193"/>
        <end position="254"/>
    </location>
</feature>
<dbReference type="Gene3D" id="3.10.250.10">
    <property type="entry name" value="SRCR-like domain"/>
    <property type="match status" value="5"/>
</dbReference>